<dbReference type="RefSeq" id="WP_072489741.1">
    <property type="nucleotide sequence ID" value="NZ_FPJO01000066.1"/>
</dbReference>
<dbReference type="AlphaFoldDB" id="A0A1K2FBX4"/>
<evidence type="ECO:0000259" key="1">
    <source>
        <dbReference type="PROSITE" id="PS50126"/>
    </source>
</evidence>
<dbReference type="OrthoDB" id="3386372at2"/>
<evidence type="ECO:0000313" key="3">
    <source>
        <dbReference type="Proteomes" id="UP000181909"/>
    </source>
</evidence>
<organism evidence="2 3">
    <name type="scientific">Streptomyces atratus</name>
    <dbReference type="NCBI Taxonomy" id="1893"/>
    <lineage>
        <taxon>Bacteria</taxon>
        <taxon>Bacillati</taxon>
        <taxon>Actinomycetota</taxon>
        <taxon>Actinomycetes</taxon>
        <taxon>Kitasatosporales</taxon>
        <taxon>Streptomycetaceae</taxon>
        <taxon>Streptomyces</taxon>
    </lineage>
</organism>
<accession>A0A1K2FBX4</accession>
<dbReference type="Pfam" id="PF00575">
    <property type="entry name" value="S1"/>
    <property type="match status" value="1"/>
</dbReference>
<dbReference type="STRING" id="1893.SAMN02787144_10665"/>
<reference evidence="2 3" key="1">
    <citation type="submission" date="2016-11" db="EMBL/GenBank/DDBJ databases">
        <authorList>
            <person name="Jaros S."/>
            <person name="Januszkiewicz K."/>
            <person name="Wedrychowicz H."/>
        </authorList>
    </citation>
    <scope>NUCLEOTIDE SEQUENCE [LARGE SCALE GENOMIC DNA]</scope>
    <source>
        <strain evidence="2 3">OK807</strain>
    </source>
</reference>
<feature type="domain" description="S1 motif" evidence="1">
    <location>
        <begin position="17"/>
        <end position="86"/>
    </location>
</feature>
<dbReference type="Proteomes" id="UP000181909">
    <property type="component" value="Unassembled WGS sequence"/>
</dbReference>
<dbReference type="InterPro" id="IPR003029">
    <property type="entry name" value="S1_domain"/>
</dbReference>
<name>A0A1K2FBX4_STRAR</name>
<gene>
    <name evidence="2" type="ORF">SAMN02787144_10665</name>
</gene>
<evidence type="ECO:0000313" key="2">
    <source>
        <dbReference type="EMBL" id="SFY45223.1"/>
    </source>
</evidence>
<dbReference type="PROSITE" id="PS50126">
    <property type="entry name" value="S1"/>
    <property type="match status" value="1"/>
</dbReference>
<protein>
    <submittedName>
        <fullName evidence="2">S1 RNA binding domain-containing protein</fullName>
    </submittedName>
</protein>
<sequence length="122" mass="13626">MVAEAEWERIQGELRFGQVLTGTVVRVPKPGVIGVFVDIGLGVEGFVDVVLLPRGRSEDWPVEGTVTDFEVWWVHSDHPQVRLKPADPQYLCEDFADFVARYRPTWPSEIGKALKGPKPSAP</sequence>
<dbReference type="InterPro" id="IPR012340">
    <property type="entry name" value="NA-bd_OB-fold"/>
</dbReference>
<dbReference type="GO" id="GO:0003676">
    <property type="term" value="F:nucleic acid binding"/>
    <property type="evidence" value="ECO:0007669"/>
    <property type="project" value="InterPro"/>
</dbReference>
<dbReference type="EMBL" id="FPJO01000066">
    <property type="protein sequence ID" value="SFY45223.1"/>
    <property type="molecule type" value="Genomic_DNA"/>
</dbReference>
<proteinExistence type="predicted"/>
<dbReference type="Gene3D" id="2.40.50.140">
    <property type="entry name" value="Nucleic acid-binding proteins"/>
    <property type="match status" value="1"/>
</dbReference>
<dbReference type="SUPFAM" id="SSF50249">
    <property type="entry name" value="Nucleic acid-binding proteins"/>
    <property type="match status" value="1"/>
</dbReference>